<feature type="region of interest" description="Disordered" evidence="5">
    <location>
        <begin position="428"/>
        <end position="455"/>
    </location>
</feature>
<keyword evidence="3" id="KW-0963">Cytoplasm</keyword>
<feature type="region of interest" description="Disordered" evidence="5">
    <location>
        <begin position="235"/>
        <end position="293"/>
    </location>
</feature>
<accession>A0A0C9U5C2</accession>
<dbReference type="InterPro" id="IPR010334">
    <property type="entry name" value="Dcp1"/>
</dbReference>
<feature type="region of interest" description="Disordered" evidence="5">
    <location>
        <begin position="664"/>
        <end position="712"/>
    </location>
</feature>
<evidence type="ECO:0000313" key="6">
    <source>
        <dbReference type="EMBL" id="KIJ14612.1"/>
    </source>
</evidence>
<dbReference type="AlphaFoldDB" id="A0A0C9U5C2"/>
<evidence type="ECO:0000256" key="3">
    <source>
        <dbReference type="ARBA" id="ARBA00022490"/>
    </source>
</evidence>
<dbReference type="Proteomes" id="UP000053647">
    <property type="component" value="Unassembled WGS sequence"/>
</dbReference>
<comment type="subcellular location">
    <subcellularLocation>
        <location evidence="1">Cytoplasm</location>
    </subcellularLocation>
</comment>
<dbReference type="SUPFAM" id="SSF50729">
    <property type="entry name" value="PH domain-like"/>
    <property type="match status" value="1"/>
</dbReference>
<feature type="region of interest" description="Disordered" evidence="5">
    <location>
        <begin position="544"/>
        <end position="580"/>
    </location>
</feature>
<dbReference type="GO" id="GO:0003729">
    <property type="term" value="F:mRNA binding"/>
    <property type="evidence" value="ECO:0007669"/>
    <property type="project" value="TreeGrafter"/>
</dbReference>
<dbReference type="PANTHER" id="PTHR16290:SF0">
    <property type="entry name" value="DECAPPING PROTEIN 1, ISOFORM A"/>
    <property type="match status" value="1"/>
</dbReference>
<organism evidence="6 7">
    <name type="scientific">Paxillus involutus ATCC 200175</name>
    <dbReference type="NCBI Taxonomy" id="664439"/>
    <lineage>
        <taxon>Eukaryota</taxon>
        <taxon>Fungi</taxon>
        <taxon>Dikarya</taxon>
        <taxon>Basidiomycota</taxon>
        <taxon>Agaricomycotina</taxon>
        <taxon>Agaricomycetes</taxon>
        <taxon>Agaricomycetidae</taxon>
        <taxon>Boletales</taxon>
        <taxon>Paxilineae</taxon>
        <taxon>Paxillaceae</taxon>
        <taxon>Paxillus</taxon>
    </lineage>
</organism>
<feature type="compositionally biased region" description="Basic residues" evidence="5">
    <location>
        <begin position="624"/>
        <end position="636"/>
    </location>
</feature>
<comment type="similarity">
    <text evidence="2">Belongs to the DCP1 family.</text>
</comment>
<dbReference type="Gene3D" id="2.30.29.30">
    <property type="entry name" value="Pleckstrin-homology domain (PH domain)/Phosphotyrosine-binding domain (PTB)"/>
    <property type="match status" value="1"/>
</dbReference>
<name>A0A0C9U5C2_PAXIN</name>
<keyword evidence="7" id="KW-1185">Reference proteome</keyword>
<protein>
    <recommendedName>
        <fullName evidence="8">mRNA-decapping enzyme 1B</fullName>
    </recommendedName>
</protein>
<reference evidence="6 7" key="1">
    <citation type="submission" date="2014-06" db="EMBL/GenBank/DDBJ databases">
        <authorList>
            <consortium name="DOE Joint Genome Institute"/>
            <person name="Kuo A."/>
            <person name="Kohler A."/>
            <person name="Nagy L.G."/>
            <person name="Floudas D."/>
            <person name="Copeland A."/>
            <person name="Barry K.W."/>
            <person name="Cichocki N."/>
            <person name="Veneault-Fourrey C."/>
            <person name="LaButti K."/>
            <person name="Lindquist E.A."/>
            <person name="Lipzen A."/>
            <person name="Lundell T."/>
            <person name="Morin E."/>
            <person name="Murat C."/>
            <person name="Sun H."/>
            <person name="Tunlid A."/>
            <person name="Henrissat B."/>
            <person name="Grigoriev I.V."/>
            <person name="Hibbett D.S."/>
            <person name="Martin F."/>
            <person name="Nordberg H.P."/>
            <person name="Cantor M.N."/>
            <person name="Hua S.X."/>
        </authorList>
    </citation>
    <scope>NUCLEOTIDE SEQUENCE [LARGE SCALE GENOMIC DNA]</scope>
    <source>
        <strain evidence="6 7">ATCC 200175</strain>
    </source>
</reference>
<dbReference type="HOGENOM" id="CLU_013362_0_0_1"/>
<sequence length="772" mass="84006">MGPPRRSRSNSSVSNHNIAASHHNQRFRQPSTHPPLPSSDPPHQDPLPQTHSGLGMSPASRYMANMKVIRRRDSSIVSIFDQFSHVCVYHHNGDRWEKQGYEGSMFLYERDSYPPYGLYIMNRVGMDDYIQRLYPEDSVGVHGSYLMMRHYLDFTSRRLAETRSKLPLSMQDGPATKFAPEFAIADPEKLQDADKGHSQTVGLWCFATDAREPMTDVLMRLHGYIKRNMPYPDEFRYGPERPPPPNFRSTSRASERGHHFRSASSASNNSSFHSISESGEEEDPSNTTPANDRNVSELDKLFAKLGGVASNGPSKSQVQSSSGTSGSGTTAASLLASFSAPSRAMSVPPPSSSTVTAASRGLALLDTIFASATPPPARAASRSGSTFQPQPPPACSHDPYILSPKPTSTALPQVLNQEVVSSLLGLPPSRASSVRYEGDNEASDDGASEPGSLTASIPQLFVPTTDVNENDGDWKIGGRILGDVTPRPALRGFGSDINQVSDLLTAARVERHHNHYHTPSSGAQLQLRPSSSNTTITSISADIDSTPTIDSHHPRTNHNSVIGPTMTATNNAPKPRPLVPFEADSDLWPYPRAPFVETDSDVIELDFADTSALSDPEAFEKRVAKGKNRQKRGKKDRQKEREEIERSWDVPAPLSVASLAVSAPAPAPAPAPISAPDPPHMVNGKAKHHVRAESSNSVSQSTNANAHTHAHSAKVDMDGIQSSLLSALSSQNNSDRLSKLTRKDFVSEVLSLIYTNTQFVDDLYREYASQAG</sequence>
<dbReference type="GO" id="GO:0000290">
    <property type="term" value="P:deadenylation-dependent decapping of nuclear-transcribed mRNA"/>
    <property type="evidence" value="ECO:0007669"/>
    <property type="project" value="InterPro"/>
</dbReference>
<feature type="compositionally biased region" description="Low complexity" evidence="5">
    <location>
        <begin position="262"/>
        <end position="277"/>
    </location>
</feature>
<evidence type="ECO:0000256" key="5">
    <source>
        <dbReference type="SAM" id="MobiDB-lite"/>
    </source>
</evidence>
<dbReference type="PANTHER" id="PTHR16290">
    <property type="entry name" value="TRANSCRIPTION FACTOR SMIF DECAPPING ENZYME DCP1"/>
    <property type="match status" value="1"/>
</dbReference>
<feature type="region of interest" description="Disordered" evidence="5">
    <location>
        <begin position="374"/>
        <end position="407"/>
    </location>
</feature>
<dbReference type="GO" id="GO:0006397">
    <property type="term" value="P:mRNA processing"/>
    <property type="evidence" value="ECO:0007669"/>
    <property type="project" value="UniProtKB-KW"/>
</dbReference>
<evidence type="ECO:0000256" key="4">
    <source>
        <dbReference type="ARBA" id="ARBA00022664"/>
    </source>
</evidence>
<feature type="region of interest" description="Disordered" evidence="5">
    <location>
        <begin position="306"/>
        <end position="330"/>
    </location>
</feature>
<dbReference type="GO" id="GO:0000932">
    <property type="term" value="C:P-body"/>
    <property type="evidence" value="ECO:0007669"/>
    <property type="project" value="TreeGrafter"/>
</dbReference>
<proteinExistence type="inferred from homology"/>
<dbReference type="OrthoDB" id="440673at2759"/>
<gene>
    <name evidence="6" type="ORF">PAXINDRAFT_100083</name>
</gene>
<feature type="region of interest" description="Disordered" evidence="5">
    <location>
        <begin position="1"/>
        <end position="57"/>
    </location>
</feature>
<dbReference type="Pfam" id="PF06058">
    <property type="entry name" value="DCP1"/>
    <property type="match status" value="1"/>
</dbReference>
<feature type="region of interest" description="Disordered" evidence="5">
    <location>
        <begin position="618"/>
        <end position="647"/>
    </location>
</feature>
<evidence type="ECO:0008006" key="8">
    <source>
        <dbReference type="Google" id="ProtNLM"/>
    </source>
</evidence>
<evidence type="ECO:0000256" key="2">
    <source>
        <dbReference type="ARBA" id="ARBA00008778"/>
    </source>
</evidence>
<reference evidence="7" key="2">
    <citation type="submission" date="2015-01" db="EMBL/GenBank/DDBJ databases">
        <title>Evolutionary Origins and Diversification of the Mycorrhizal Mutualists.</title>
        <authorList>
            <consortium name="DOE Joint Genome Institute"/>
            <consortium name="Mycorrhizal Genomics Consortium"/>
            <person name="Kohler A."/>
            <person name="Kuo A."/>
            <person name="Nagy L.G."/>
            <person name="Floudas D."/>
            <person name="Copeland A."/>
            <person name="Barry K.W."/>
            <person name="Cichocki N."/>
            <person name="Veneault-Fourrey C."/>
            <person name="LaButti K."/>
            <person name="Lindquist E.A."/>
            <person name="Lipzen A."/>
            <person name="Lundell T."/>
            <person name="Morin E."/>
            <person name="Murat C."/>
            <person name="Riley R."/>
            <person name="Ohm R."/>
            <person name="Sun H."/>
            <person name="Tunlid A."/>
            <person name="Henrissat B."/>
            <person name="Grigoriev I.V."/>
            <person name="Hibbett D.S."/>
            <person name="Martin F."/>
        </authorList>
    </citation>
    <scope>NUCLEOTIDE SEQUENCE [LARGE SCALE GENOMIC DNA]</scope>
    <source>
        <strain evidence="7">ATCC 200175</strain>
    </source>
</reference>
<evidence type="ECO:0000313" key="7">
    <source>
        <dbReference type="Proteomes" id="UP000053647"/>
    </source>
</evidence>
<dbReference type="InterPro" id="IPR011993">
    <property type="entry name" value="PH-like_dom_sf"/>
</dbReference>
<dbReference type="CDD" id="cd09804">
    <property type="entry name" value="Dcp1"/>
    <property type="match status" value="1"/>
</dbReference>
<feature type="compositionally biased region" description="Pro residues" evidence="5">
    <location>
        <begin position="665"/>
        <end position="679"/>
    </location>
</feature>
<dbReference type="GO" id="GO:0031087">
    <property type="term" value="P:deadenylation-independent decapping of nuclear-transcribed mRNA"/>
    <property type="evidence" value="ECO:0007669"/>
    <property type="project" value="TreeGrafter"/>
</dbReference>
<feature type="compositionally biased region" description="Polar residues" evidence="5">
    <location>
        <begin position="557"/>
        <end position="572"/>
    </location>
</feature>
<evidence type="ECO:0000256" key="1">
    <source>
        <dbReference type="ARBA" id="ARBA00004496"/>
    </source>
</evidence>
<dbReference type="GO" id="GO:0008047">
    <property type="term" value="F:enzyme activator activity"/>
    <property type="evidence" value="ECO:0007669"/>
    <property type="project" value="InterPro"/>
</dbReference>
<dbReference type="EMBL" id="KN819342">
    <property type="protein sequence ID" value="KIJ14612.1"/>
    <property type="molecule type" value="Genomic_DNA"/>
</dbReference>
<feature type="compositionally biased region" description="Low complexity" evidence="5">
    <location>
        <begin position="310"/>
        <end position="330"/>
    </location>
</feature>
<keyword evidence="4" id="KW-0507">mRNA processing</keyword>
<feature type="compositionally biased region" description="Basic and acidic residues" evidence="5">
    <location>
        <begin position="637"/>
        <end position="647"/>
    </location>
</feature>